<dbReference type="InterPro" id="IPR036084">
    <property type="entry name" value="Ser_inhib-like_sf"/>
</dbReference>
<dbReference type="AlphaFoldDB" id="A0AAG5D0Q7"/>
<dbReference type="EnsemblMetazoa" id="ENSAATROPT004675">
    <property type="protein sequence ID" value="ENSAATROPP004479"/>
    <property type="gene ID" value="ENSAATROPG003725"/>
</dbReference>
<evidence type="ECO:0000313" key="2">
    <source>
        <dbReference type="EnsemblMetazoa" id="ENSAATROPP004479"/>
    </source>
</evidence>
<protein>
    <recommendedName>
        <fullName evidence="4">TIL domain-containing protein</fullName>
    </recommendedName>
</protein>
<accession>A0AAG5D0Q7</accession>
<sequence>MRCDEYTTAKRPYGIHRTSVLFMRRSFCKAYVNCSRGLVCCFNMVSTAGFLVLFAALLIASADAQCPPYSEFTTNAPCDFVCGVPCDYKGVKNICICMEGYLKDRSTGQCVLENQCPETVSPDTPTLRGSVNSFSFSCFS</sequence>
<proteinExistence type="predicted"/>
<keyword evidence="1" id="KW-0472">Membrane</keyword>
<evidence type="ECO:0000313" key="3">
    <source>
        <dbReference type="Proteomes" id="UP000075880"/>
    </source>
</evidence>
<dbReference type="Proteomes" id="UP000075880">
    <property type="component" value="Unassembled WGS sequence"/>
</dbReference>
<reference evidence="2" key="1">
    <citation type="submission" date="2024-04" db="UniProtKB">
        <authorList>
            <consortium name="EnsemblMetazoa"/>
        </authorList>
    </citation>
    <scope>IDENTIFICATION</scope>
    <source>
        <strain evidence="2">EBRO</strain>
    </source>
</reference>
<keyword evidence="3" id="KW-1185">Reference proteome</keyword>
<organism evidence="2 3">
    <name type="scientific">Anopheles atroparvus</name>
    <name type="common">European mosquito</name>
    <dbReference type="NCBI Taxonomy" id="41427"/>
    <lineage>
        <taxon>Eukaryota</taxon>
        <taxon>Metazoa</taxon>
        <taxon>Ecdysozoa</taxon>
        <taxon>Arthropoda</taxon>
        <taxon>Hexapoda</taxon>
        <taxon>Insecta</taxon>
        <taxon>Pterygota</taxon>
        <taxon>Neoptera</taxon>
        <taxon>Endopterygota</taxon>
        <taxon>Diptera</taxon>
        <taxon>Nematocera</taxon>
        <taxon>Culicoidea</taxon>
        <taxon>Culicidae</taxon>
        <taxon>Anophelinae</taxon>
        <taxon>Anopheles</taxon>
    </lineage>
</organism>
<feature type="transmembrane region" description="Helical" evidence="1">
    <location>
        <begin position="37"/>
        <end position="60"/>
    </location>
</feature>
<evidence type="ECO:0000256" key="1">
    <source>
        <dbReference type="SAM" id="Phobius"/>
    </source>
</evidence>
<name>A0AAG5D0Q7_ANOAO</name>
<dbReference type="Gene3D" id="2.10.25.10">
    <property type="entry name" value="Laminin"/>
    <property type="match status" value="1"/>
</dbReference>
<evidence type="ECO:0008006" key="4">
    <source>
        <dbReference type="Google" id="ProtNLM"/>
    </source>
</evidence>
<keyword evidence="1" id="KW-0812">Transmembrane</keyword>
<dbReference type="SUPFAM" id="SSF57567">
    <property type="entry name" value="Serine protease inhibitors"/>
    <property type="match status" value="1"/>
</dbReference>
<keyword evidence="1" id="KW-1133">Transmembrane helix</keyword>